<dbReference type="Proteomes" id="UP001595607">
    <property type="component" value="Unassembled WGS sequence"/>
</dbReference>
<reference evidence="3" key="1">
    <citation type="journal article" date="2019" name="Int. J. Syst. Evol. Microbiol.">
        <title>The Global Catalogue of Microorganisms (GCM) 10K type strain sequencing project: providing services to taxonomists for standard genome sequencing and annotation.</title>
        <authorList>
            <consortium name="The Broad Institute Genomics Platform"/>
            <consortium name="The Broad Institute Genome Sequencing Center for Infectious Disease"/>
            <person name="Wu L."/>
            <person name="Ma J."/>
        </authorList>
    </citation>
    <scope>NUCLEOTIDE SEQUENCE [LARGE SCALE GENOMIC DNA]</scope>
    <source>
        <strain evidence="3">KCTC 22245</strain>
    </source>
</reference>
<dbReference type="EMBL" id="JBHRVA010000003">
    <property type="protein sequence ID" value="MFC3303343.1"/>
    <property type="molecule type" value="Genomic_DNA"/>
</dbReference>
<evidence type="ECO:0000313" key="3">
    <source>
        <dbReference type="Proteomes" id="UP001595607"/>
    </source>
</evidence>
<comment type="caution">
    <text evidence="2">The sequence shown here is derived from an EMBL/GenBank/DDBJ whole genome shotgun (WGS) entry which is preliminary data.</text>
</comment>
<accession>A0ABV7MCZ4</accession>
<name>A0ABV7MCZ4_9PROT</name>
<feature type="transmembrane region" description="Helical" evidence="1">
    <location>
        <begin position="36"/>
        <end position="55"/>
    </location>
</feature>
<evidence type="ECO:0000256" key="1">
    <source>
        <dbReference type="SAM" id="Phobius"/>
    </source>
</evidence>
<keyword evidence="1" id="KW-1133">Transmembrane helix</keyword>
<keyword evidence="1" id="KW-0812">Transmembrane</keyword>
<protein>
    <submittedName>
        <fullName evidence="2">Uncharacterized protein</fullName>
    </submittedName>
</protein>
<keyword evidence="3" id="KW-1185">Reference proteome</keyword>
<gene>
    <name evidence="2" type="ORF">ACFONP_11440</name>
</gene>
<organism evidence="2 3">
    <name type="scientific">Parvularcula lutaonensis</name>
    <dbReference type="NCBI Taxonomy" id="491923"/>
    <lineage>
        <taxon>Bacteria</taxon>
        <taxon>Pseudomonadati</taxon>
        <taxon>Pseudomonadota</taxon>
        <taxon>Alphaproteobacteria</taxon>
        <taxon>Parvularculales</taxon>
        <taxon>Parvularculaceae</taxon>
        <taxon>Parvularcula</taxon>
    </lineage>
</organism>
<dbReference type="RefSeq" id="WP_189575818.1">
    <property type="nucleotide sequence ID" value="NZ_BMXU01000002.1"/>
</dbReference>
<evidence type="ECO:0000313" key="2">
    <source>
        <dbReference type="EMBL" id="MFC3303343.1"/>
    </source>
</evidence>
<proteinExistence type="predicted"/>
<keyword evidence="1" id="KW-0472">Membrane</keyword>
<sequence>MMAWTVGILVVLVVLAMVLADPQFLDMRLSVLLKLGAGVLATILLAAGLMAASFYSDTSGHDDDAPGV</sequence>